<dbReference type="EMBL" id="JANBPW010002226">
    <property type="protein sequence ID" value="KAJ1941563.1"/>
    <property type="molecule type" value="Genomic_DNA"/>
</dbReference>
<evidence type="ECO:0000313" key="2">
    <source>
        <dbReference type="Proteomes" id="UP001150603"/>
    </source>
</evidence>
<protein>
    <submittedName>
        <fullName evidence="1">Uncharacterized protein</fullName>
    </submittedName>
</protein>
<evidence type="ECO:0000313" key="1">
    <source>
        <dbReference type="EMBL" id="KAJ1941563.1"/>
    </source>
</evidence>
<reference evidence="1" key="1">
    <citation type="submission" date="2022-07" db="EMBL/GenBank/DDBJ databases">
        <title>Phylogenomic reconstructions and comparative analyses of Kickxellomycotina fungi.</title>
        <authorList>
            <person name="Reynolds N.K."/>
            <person name="Stajich J.E."/>
            <person name="Barry K."/>
            <person name="Grigoriev I.V."/>
            <person name="Crous P."/>
            <person name="Smith M.E."/>
        </authorList>
    </citation>
    <scope>NUCLEOTIDE SEQUENCE</scope>
    <source>
        <strain evidence="1">NRRL 5244</strain>
    </source>
</reference>
<gene>
    <name evidence="1" type="ORF">FBU59_003465</name>
</gene>
<feature type="non-terminal residue" evidence="1">
    <location>
        <position position="452"/>
    </location>
</feature>
<organism evidence="1 2">
    <name type="scientific">Linderina macrospora</name>
    <dbReference type="NCBI Taxonomy" id="4868"/>
    <lineage>
        <taxon>Eukaryota</taxon>
        <taxon>Fungi</taxon>
        <taxon>Fungi incertae sedis</taxon>
        <taxon>Zoopagomycota</taxon>
        <taxon>Kickxellomycotina</taxon>
        <taxon>Kickxellomycetes</taxon>
        <taxon>Kickxellales</taxon>
        <taxon>Kickxellaceae</taxon>
        <taxon>Linderina</taxon>
    </lineage>
</organism>
<proteinExistence type="predicted"/>
<accession>A0ACC1J8K5</accession>
<sequence>MHAALSNPDILRNVFVRYCGYGYDRSDDSNYRQVDHVAQPLHTISTVCRAWRQEVLPLLHETLEFRVSTAPIDATKAESRHVFQDVAGNYVYTNLNILDQAAWAQIRPRHVQVEIGNGVSIEAVATLIESLQEQLKAVSTTMLTELWLFGYIYDGDSASAELRARSHAAAGRIVSAIRAVAPGLSKVDFRVLDACREAIPVATILGDLTETMTGLKIVANAFLDWDQVSLPMVKHLEIECSDKEGEGEIIATVPEINPTELETLRLRHVRMSHFYQQFRNGDPSRTVIFSKLKELLLSFMSEEGDEDVTEVGEITSAYDIIYEFPVLDRIIIYNSELSLSGLFRIFAHTPVTNIWMENWYGCEDNIDLTVFPKLAYIFINFRDCNTDDMEQLPTTIRNALKHCSELRSLSFNYVTNFDITLPDTIASPYIESLNFDGIMSLSDITRLATELP</sequence>
<dbReference type="Proteomes" id="UP001150603">
    <property type="component" value="Unassembled WGS sequence"/>
</dbReference>
<name>A0ACC1J8K5_9FUNG</name>
<keyword evidence="2" id="KW-1185">Reference proteome</keyword>
<comment type="caution">
    <text evidence="1">The sequence shown here is derived from an EMBL/GenBank/DDBJ whole genome shotgun (WGS) entry which is preliminary data.</text>
</comment>